<evidence type="ECO:0000259" key="1">
    <source>
        <dbReference type="Pfam" id="PF05685"/>
    </source>
</evidence>
<proteinExistence type="predicted"/>
<keyword evidence="3" id="KW-1185">Reference proteome</keyword>
<dbReference type="PANTHER" id="PTHR34107">
    <property type="entry name" value="SLL0198 PROTEIN-RELATED"/>
    <property type="match status" value="1"/>
</dbReference>
<accession>A0A5B8NK79</accession>
<gene>
    <name evidence="2" type="ORF">FRE64_07145</name>
</gene>
<dbReference type="InterPro" id="IPR008538">
    <property type="entry name" value="Uma2"/>
</dbReference>
<organism evidence="2 3">
    <name type="scientific">Euhalothece natronophila Z-M001</name>
    <dbReference type="NCBI Taxonomy" id="522448"/>
    <lineage>
        <taxon>Bacteria</taxon>
        <taxon>Bacillati</taxon>
        <taxon>Cyanobacteriota</taxon>
        <taxon>Cyanophyceae</taxon>
        <taxon>Oscillatoriophycideae</taxon>
        <taxon>Chroococcales</taxon>
        <taxon>Halothecacae</taxon>
        <taxon>Halothece cluster</taxon>
        <taxon>Euhalothece</taxon>
    </lineage>
</organism>
<dbReference type="PANTHER" id="PTHR34107:SF6">
    <property type="entry name" value="SLR0981 PROTEIN"/>
    <property type="match status" value="1"/>
</dbReference>
<dbReference type="Pfam" id="PF05685">
    <property type="entry name" value="Uma2"/>
    <property type="match status" value="1"/>
</dbReference>
<protein>
    <submittedName>
        <fullName evidence="2">Uma2 family endonuclease</fullName>
    </submittedName>
</protein>
<dbReference type="GO" id="GO:0004519">
    <property type="term" value="F:endonuclease activity"/>
    <property type="evidence" value="ECO:0007669"/>
    <property type="project" value="UniProtKB-KW"/>
</dbReference>
<sequence>METVLNLDPIVNLTREKFYQLCLANPDVLMERSPKGELITMSPIGGEGGRQEANLIAQLWVWNEKNQLGVVFSSQTIFSLPNGGDRAPDVAWVEKQRWENLTQEAREGFPPLCPDFVIELRSRSDRLQPLREKMQEYLASGLQLGWLINPKDGQVEIYRSRSEQVQVQSMPAILLGEDILPGFELSLDLNQL</sequence>
<dbReference type="SUPFAM" id="SSF52980">
    <property type="entry name" value="Restriction endonuclease-like"/>
    <property type="match status" value="1"/>
</dbReference>
<evidence type="ECO:0000313" key="2">
    <source>
        <dbReference type="EMBL" id="QDZ39733.1"/>
    </source>
</evidence>
<keyword evidence="2" id="KW-0540">Nuclease</keyword>
<dbReference type="InterPro" id="IPR011335">
    <property type="entry name" value="Restrct_endonuc-II-like"/>
</dbReference>
<dbReference type="CDD" id="cd06260">
    <property type="entry name" value="DUF820-like"/>
    <property type="match status" value="1"/>
</dbReference>
<dbReference type="RefSeq" id="WP_146295330.1">
    <property type="nucleotide sequence ID" value="NZ_CP042326.1"/>
</dbReference>
<keyword evidence="2" id="KW-0378">Hydrolase</keyword>
<dbReference type="InterPro" id="IPR012296">
    <property type="entry name" value="Nuclease_put_TT1808"/>
</dbReference>
<dbReference type="OrthoDB" id="455378at2"/>
<dbReference type="EMBL" id="CP042326">
    <property type="protein sequence ID" value="QDZ39733.1"/>
    <property type="molecule type" value="Genomic_DNA"/>
</dbReference>
<name>A0A5B8NK79_9CHRO</name>
<reference evidence="2" key="1">
    <citation type="submission" date="2019-08" db="EMBL/GenBank/DDBJ databases">
        <title>Carotenoids and Carotenoid Binding Proteins in the Halophilic Cyanobacterium Euhalothece sp. ZM00.</title>
        <authorList>
            <person name="Cho S.M."/>
            <person name="Song J.Y."/>
            <person name="Park Y.-I."/>
        </authorList>
    </citation>
    <scope>NUCLEOTIDE SEQUENCE [LARGE SCALE GENOMIC DNA]</scope>
    <source>
        <strain evidence="2">Z-M001</strain>
    </source>
</reference>
<dbReference type="Gene3D" id="3.90.1570.10">
    <property type="entry name" value="tt1808, chain A"/>
    <property type="match status" value="1"/>
</dbReference>
<dbReference type="Proteomes" id="UP000318453">
    <property type="component" value="Chromosome"/>
</dbReference>
<keyword evidence="2" id="KW-0255">Endonuclease</keyword>
<evidence type="ECO:0000313" key="3">
    <source>
        <dbReference type="Proteomes" id="UP000318453"/>
    </source>
</evidence>
<dbReference type="KEGG" id="enn:FRE64_07145"/>
<dbReference type="AlphaFoldDB" id="A0A5B8NK79"/>
<feature type="domain" description="Putative restriction endonuclease" evidence="1">
    <location>
        <begin position="16"/>
        <end position="187"/>
    </location>
</feature>